<evidence type="ECO:0000256" key="3">
    <source>
        <dbReference type="SAM" id="MobiDB-lite"/>
    </source>
</evidence>
<accession>A0A9D4YHH7</accession>
<feature type="compositionally biased region" description="Polar residues" evidence="3">
    <location>
        <begin position="34"/>
        <end position="49"/>
    </location>
</feature>
<dbReference type="GO" id="GO:0005739">
    <property type="term" value="C:mitochondrion"/>
    <property type="evidence" value="ECO:0007669"/>
    <property type="project" value="TreeGrafter"/>
</dbReference>
<keyword evidence="5" id="KW-1185">Reference proteome</keyword>
<evidence type="ECO:0000256" key="2">
    <source>
        <dbReference type="ARBA" id="ARBA00023239"/>
    </source>
</evidence>
<evidence type="ECO:0000313" key="4">
    <source>
        <dbReference type="EMBL" id="KAI5439682.1"/>
    </source>
</evidence>
<evidence type="ECO:0000256" key="1">
    <source>
        <dbReference type="ARBA" id="ARBA00022793"/>
    </source>
</evidence>
<evidence type="ECO:0000313" key="5">
    <source>
        <dbReference type="Proteomes" id="UP001058974"/>
    </source>
</evidence>
<protein>
    <submittedName>
        <fullName evidence="4">Phosphatidylserine decarboxylase 1, variant 2</fullName>
    </submittedName>
</protein>
<sequence length="200" mass="22898">MKPRVPHRFRLLSYHIRYLNHPKPFTSFAKKLPTPQSTPSINAGNGSSQGDSSYLLPGATVATILMLGALHARRMYDDKKTEEMREKGIEVEFQPDVKASFLRLLPLRSISRCWGQLTSLEIPVWLRPHVYRAWARAFHSNLEEAALPLDKYTSLKEFFVRALKEGSRPIDADPQCLVTDQSCGWYNLKIWRVERSGGND</sequence>
<dbReference type="Proteomes" id="UP001058974">
    <property type="component" value="Chromosome 2"/>
</dbReference>
<dbReference type="Gramene" id="Psat02G0516700-T2">
    <property type="protein sequence ID" value="KAI5439682.1"/>
    <property type="gene ID" value="KIW84_025167"/>
</dbReference>
<dbReference type="GO" id="GO:0006646">
    <property type="term" value="P:phosphatidylethanolamine biosynthetic process"/>
    <property type="evidence" value="ECO:0007669"/>
    <property type="project" value="TreeGrafter"/>
</dbReference>
<dbReference type="EMBL" id="JAMSHJ010000002">
    <property type="protein sequence ID" value="KAI5439682.1"/>
    <property type="molecule type" value="Genomic_DNA"/>
</dbReference>
<dbReference type="PANTHER" id="PTHR10067">
    <property type="entry name" value="PHOSPHATIDYLSERINE DECARBOXYLASE"/>
    <property type="match status" value="1"/>
</dbReference>
<reference evidence="4 5" key="1">
    <citation type="journal article" date="2022" name="Nat. Genet.">
        <title>Improved pea reference genome and pan-genome highlight genomic features and evolutionary characteristics.</title>
        <authorList>
            <person name="Yang T."/>
            <person name="Liu R."/>
            <person name="Luo Y."/>
            <person name="Hu S."/>
            <person name="Wang D."/>
            <person name="Wang C."/>
            <person name="Pandey M.K."/>
            <person name="Ge S."/>
            <person name="Xu Q."/>
            <person name="Li N."/>
            <person name="Li G."/>
            <person name="Huang Y."/>
            <person name="Saxena R.K."/>
            <person name="Ji Y."/>
            <person name="Li M."/>
            <person name="Yan X."/>
            <person name="He Y."/>
            <person name="Liu Y."/>
            <person name="Wang X."/>
            <person name="Xiang C."/>
            <person name="Varshney R.K."/>
            <person name="Ding H."/>
            <person name="Gao S."/>
            <person name="Zong X."/>
        </authorList>
    </citation>
    <scope>NUCLEOTIDE SEQUENCE [LARGE SCALE GENOMIC DNA]</scope>
    <source>
        <strain evidence="4 5">cv. Zhongwan 6</strain>
    </source>
</reference>
<gene>
    <name evidence="4" type="ORF">KIW84_025167</name>
</gene>
<dbReference type="PANTHER" id="PTHR10067:SF6">
    <property type="entry name" value="PHOSPHATIDYLSERINE DECARBOXYLASE PROENZYME, MITOCHONDRIAL"/>
    <property type="match status" value="1"/>
</dbReference>
<keyword evidence="2" id="KW-0456">Lyase</keyword>
<keyword evidence="1" id="KW-0210">Decarboxylase</keyword>
<organism evidence="4 5">
    <name type="scientific">Pisum sativum</name>
    <name type="common">Garden pea</name>
    <name type="synonym">Lathyrus oleraceus</name>
    <dbReference type="NCBI Taxonomy" id="3888"/>
    <lineage>
        <taxon>Eukaryota</taxon>
        <taxon>Viridiplantae</taxon>
        <taxon>Streptophyta</taxon>
        <taxon>Embryophyta</taxon>
        <taxon>Tracheophyta</taxon>
        <taxon>Spermatophyta</taxon>
        <taxon>Magnoliopsida</taxon>
        <taxon>eudicotyledons</taxon>
        <taxon>Gunneridae</taxon>
        <taxon>Pentapetalae</taxon>
        <taxon>rosids</taxon>
        <taxon>fabids</taxon>
        <taxon>Fabales</taxon>
        <taxon>Fabaceae</taxon>
        <taxon>Papilionoideae</taxon>
        <taxon>50 kb inversion clade</taxon>
        <taxon>NPAAA clade</taxon>
        <taxon>Hologalegina</taxon>
        <taxon>IRL clade</taxon>
        <taxon>Fabeae</taxon>
        <taxon>Lathyrus</taxon>
    </lineage>
</organism>
<dbReference type="GO" id="GO:0004609">
    <property type="term" value="F:phosphatidylserine decarboxylase activity"/>
    <property type="evidence" value="ECO:0007669"/>
    <property type="project" value="InterPro"/>
</dbReference>
<name>A0A9D4YHH7_PEA</name>
<dbReference type="AlphaFoldDB" id="A0A9D4YHH7"/>
<dbReference type="InterPro" id="IPR003817">
    <property type="entry name" value="PS_Dcarbxylase"/>
</dbReference>
<feature type="region of interest" description="Disordered" evidence="3">
    <location>
        <begin position="29"/>
        <end position="49"/>
    </location>
</feature>
<comment type="caution">
    <text evidence="4">The sequence shown here is derived from an EMBL/GenBank/DDBJ whole genome shotgun (WGS) entry which is preliminary data.</text>
</comment>
<proteinExistence type="predicted"/>